<sequence length="172" mass="17757">MSTPATPPNDAPQAALDDEHVQAAAPSQRGTFGLFIGGTALALVLAVGAILIFGGKDEPPLPSEPQAFELKGHFALMKSATGAAVKGECEGYRGYDDIAEGSQVTVYNASGKAVALGVLKDSDYVGGVCSFRFAVPEVPAGDEIYQVEVTHRGKISFSDEAARKGDVSLTLG</sequence>
<keyword evidence="1" id="KW-1133">Transmembrane helix</keyword>
<reference evidence="2" key="1">
    <citation type="submission" date="2022-08" db="EMBL/GenBank/DDBJ databases">
        <authorList>
            <person name="Tistechok S."/>
            <person name="Samborskyy M."/>
            <person name="Roman I."/>
        </authorList>
    </citation>
    <scope>NUCLEOTIDE SEQUENCE</scope>
    <source>
        <strain evidence="2">DSM 103496</strain>
    </source>
</reference>
<keyword evidence="3" id="KW-1185">Reference proteome</keyword>
<accession>A0A9X2ZZU2</accession>
<name>A0A9X2ZZU2_9PSEU</name>
<dbReference type="RefSeq" id="WP_259621756.1">
    <property type="nucleotide sequence ID" value="NZ_JANYMP010000002.1"/>
</dbReference>
<evidence type="ECO:0000313" key="2">
    <source>
        <dbReference type="EMBL" id="MCS7476248.1"/>
    </source>
</evidence>
<keyword evidence="1" id="KW-0472">Membrane</keyword>
<dbReference type="AlphaFoldDB" id="A0A9X2ZZU2"/>
<protein>
    <submittedName>
        <fullName evidence="2">Uncharacterized protein</fullName>
    </submittedName>
</protein>
<evidence type="ECO:0000313" key="3">
    <source>
        <dbReference type="Proteomes" id="UP001141259"/>
    </source>
</evidence>
<dbReference type="EMBL" id="JANYMP010000002">
    <property type="protein sequence ID" value="MCS7476248.1"/>
    <property type="molecule type" value="Genomic_DNA"/>
</dbReference>
<comment type="caution">
    <text evidence="2">The sequence shown here is derived from an EMBL/GenBank/DDBJ whole genome shotgun (WGS) entry which is preliminary data.</text>
</comment>
<dbReference type="Proteomes" id="UP001141259">
    <property type="component" value="Unassembled WGS sequence"/>
</dbReference>
<gene>
    <name evidence="2" type="ORF">NZH93_05240</name>
</gene>
<feature type="transmembrane region" description="Helical" evidence="1">
    <location>
        <begin position="32"/>
        <end position="53"/>
    </location>
</feature>
<evidence type="ECO:0000256" key="1">
    <source>
        <dbReference type="SAM" id="Phobius"/>
    </source>
</evidence>
<organism evidence="2 3">
    <name type="scientific">Umezawaea endophytica</name>
    <dbReference type="NCBI Taxonomy" id="1654476"/>
    <lineage>
        <taxon>Bacteria</taxon>
        <taxon>Bacillati</taxon>
        <taxon>Actinomycetota</taxon>
        <taxon>Actinomycetes</taxon>
        <taxon>Pseudonocardiales</taxon>
        <taxon>Pseudonocardiaceae</taxon>
        <taxon>Umezawaea</taxon>
    </lineage>
</organism>
<proteinExistence type="predicted"/>
<keyword evidence="1" id="KW-0812">Transmembrane</keyword>